<dbReference type="AlphaFoldDB" id="A0A9Q1JLQ0"/>
<comment type="caution">
    <text evidence="2">The sequence shown here is derived from an EMBL/GenBank/DDBJ whole genome shotgun (WGS) entry which is preliminary data.</text>
</comment>
<feature type="region of interest" description="Disordered" evidence="1">
    <location>
        <begin position="37"/>
        <end position="60"/>
    </location>
</feature>
<name>A0A9Q1JLQ0_9CARY</name>
<reference evidence="2" key="1">
    <citation type="submission" date="2022-04" db="EMBL/GenBank/DDBJ databases">
        <title>Carnegiea gigantea Genome sequencing and assembly v2.</title>
        <authorList>
            <person name="Copetti D."/>
            <person name="Sanderson M.J."/>
            <person name="Burquez A."/>
            <person name="Wojciechowski M.F."/>
        </authorList>
    </citation>
    <scope>NUCLEOTIDE SEQUENCE</scope>
    <source>
        <strain evidence="2">SGP5-SGP5p</strain>
        <tissue evidence="2">Aerial part</tissue>
    </source>
</reference>
<organism evidence="2 3">
    <name type="scientific">Carnegiea gigantea</name>
    <dbReference type="NCBI Taxonomy" id="171969"/>
    <lineage>
        <taxon>Eukaryota</taxon>
        <taxon>Viridiplantae</taxon>
        <taxon>Streptophyta</taxon>
        <taxon>Embryophyta</taxon>
        <taxon>Tracheophyta</taxon>
        <taxon>Spermatophyta</taxon>
        <taxon>Magnoliopsida</taxon>
        <taxon>eudicotyledons</taxon>
        <taxon>Gunneridae</taxon>
        <taxon>Pentapetalae</taxon>
        <taxon>Caryophyllales</taxon>
        <taxon>Cactineae</taxon>
        <taxon>Cactaceae</taxon>
        <taxon>Cactoideae</taxon>
        <taxon>Echinocereeae</taxon>
        <taxon>Carnegiea</taxon>
    </lineage>
</organism>
<feature type="compositionally biased region" description="Basic residues" evidence="1">
    <location>
        <begin position="45"/>
        <end position="54"/>
    </location>
</feature>
<accession>A0A9Q1JLQ0</accession>
<evidence type="ECO:0000313" key="3">
    <source>
        <dbReference type="Proteomes" id="UP001153076"/>
    </source>
</evidence>
<evidence type="ECO:0000313" key="2">
    <source>
        <dbReference type="EMBL" id="KAJ8425106.1"/>
    </source>
</evidence>
<dbReference type="Proteomes" id="UP001153076">
    <property type="component" value="Unassembled WGS sequence"/>
</dbReference>
<evidence type="ECO:0000256" key="1">
    <source>
        <dbReference type="SAM" id="MobiDB-lite"/>
    </source>
</evidence>
<protein>
    <submittedName>
        <fullName evidence="2">Uncharacterized protein</fullName>
    </submittedName>
</protein>
<sequence>MRGWNASAFPPTKHFQEQLMSCSQLINNRRDGALSSWRPADRRHLATQKRRRARGQTTKPPSLVMADTKEMADHVRETFRWHLRGASRPPHPLPKDYQALCPSFALLDVEEAACDFNIPEIVQAIFYAMLLNDAMELSLVSRDMAGGLKSILEGLRVNVTERESNSPSCTMVFPYFLNTKQAADFVRATFMWCLRGYIHPPQLLPKDYCSLCPRAQDFHVPELTRLSSTPWCSMMP</sequence>
<keyword evidence="3" id="KW-1185">Reference proteome</keyword>
<proteinExistence type="predicted"/>
<gene>
    <name evidence="2" type="ORF">Cgig2_013836</name>
</gene>
<dbReference type="EMBL" id="JAKOGI010001542">
    <property type="protein sequence ID" value="KAJ8425106.1"/>
    <property type="molecule type" value="Genomic_DNA"/>
</dbReference>